<organism evidence="19 20">
    <name type="scientific">Bombyx mandarina</name>
    <name type="common">Wild silk moth</name>
    <name type="synonym">Wild silkworm</name>
    <dbReference type="NCBI Taxonomy" id="7092"/>
    <lineage>
        <taxon>Eukaryota</taxon>
        <taxon>Metazoa</taxon>
        <taxon>Ecdysozoa</taxon>
        <taxon>Arthropoda</taxon>
        <taxon>Hexapoda</taxon>
        <taxon>Insecta</taxon>
        <taxon>Pterygota</taxon>
        <taxon>Neoptera</taxon>
        <taxon>Endopterygota</taxon>
        <taxon>Lepidoptera</taxon>
        <taxon>Glossata</taxon>
        <taxon>Ditrysia</taxon>
        <taxon>Bombycoidea</taxon>
        <taxon>Bombycidae</taxon>
        <taxon>Bombycinae</taxon>
        <taxon>Bombyx</taxon>
    </lineage>
</organism>
<dbReference type="PROSITE" id="PS50026">
    <property type="entry name" value="EGF_3"/>
    <property type="match status" value="1"/>
</dbReference>
<feature type="repeat" description="LDL-receptor class B" evidence="15">
    <location>
        <begin position="194"/>
        <end position="239"/>
    </location>
</feature>
<dbReference type="KEGG" id="bman:114242197"/>
<dbReference type="SMART" id="SM00181">
    <property type="entry name" value="EGF"/>
    <property type="match status" value="3"/>
</dbReference>
<dbReference type="InterPro" id="IPR050778">
    <property type="entry name" value="Cueball_EGF_LRP_Nidogen"/>
</dbReference>
<keyword evidence="3 14" id="KW-0245">EGF-like domain</keyword>
<feature type="signal peptide" evidence="17">
    <location>
        <begin position="1"/>
        <end position="19"/>
    </location>
</feature>
<feature type="repeat" description="LDL-receptor class B" evidence="15">
    <location>
        <begin position="149"/>
        <end position="193"/>
    </location>
</feature>
<keyword evidence="16" id="KW-1133">Transmembrane helix</keyword>
<dbReference type="AlphaFoldDB" id="A0A6J2JIG8"/>
<dbReference type="RefSeq" id="XP_028029068.1">
    <property type="nucleotide sequence ID" value="XM_028173267.1"/>
</dbReference>
<keyword evidence="2" id="KW-1003">Cell membrane</keyword>
<dbReference type="SMART" id="SM00135">
    <property type="entry name" value="LY"/>
    <property type="match status" value="3"/>
</dbReference>
<evidence type="ECO:0000256" key="15">
    <source>
        <dbReference type="PROSITE-ProRule" id="PRU00461"/>
    </source>
</evidence>
<comment type="similarity">
    <text evidence="12">Belongs to the cueball family.</text>
</comment>
<evidence type="ECO:0000256" key="12">
    <source>
        <dbReference type="ARBA" id="ARBA00038070"/>
    </source>
</evidence>
<sequence>MLKFQWFFVGALLVNAARAFSWDFVVSTKDQLDFYVNNTKTTEHMNGRQPTVLDYDSVNDNILFVDVYSNSTYSYHLPTKQSTKLVNSNILTFDLAFDPAKRILFWSEPQVKSIYWTSVKPGSKSTNGNLLFKMENEIPEALAVDSCRGYIYWTNTNLSSPSIGRAKFDGTDRKTIVSNIRYTPVAITLDQQTKKIYWINSEGINYSIESSDLDGANRNILLTASTHHDPIAISVSKDYIYWISKATHSIWTLPKNSDTLTDRGNELIKSSNEIIDIFAHYKIEDQIRNIEECQHLSNLTESKRIQETTTALPAIDYTEFCEHDATNENRFSCKCPEGIYREKCEEFVCMNYCFNGDCTLNKDGQPQCGCKKGYSGRRCEINICRGYCLNSGTCTVDDKLMPICKCQPGHEGSRCETDVRATTTSKNVESTTSTVTEIAKTYNTSDLPRIPSTSSDNCNCTSVRAAADAFESERMANGDGEFVDSGDSGVDRSLIALGVICGVLAITCVMLITKIMQLTKRPRIKKRFIVNKNVTPMTARPDQCEITIENCCNMNICETPCFEPGSTIRPSLLDAKPGKEEKKNLISHMEYPED</sequence>
<dbReference type="SUPFAM" id="SSF63825">
    <property type="entry name" value="YWTD domain"/>
    <property type="match status" value="1"/>
</dbReference>
<evidence type="ECO:0000313" key="19">
    <source>
        <dbReference type="Proteomes" id="UP000504629"/>
    </source>
</evidence>
<keyword evidence="11" id="KW-0325">Glycoprotein</keyword>
<evidence type="ECO:0000256" key="16">
    <source>
        <dbReference type="SAM" id="Phobius"/>
    </source>
</evidence>
<dbReference type="OrthoDB" id="382013at2759"/>
<keyword evidence="7" id="KW-0744">Spermatogenesis</keyword>
<proteinExistence type="inferred from homology"/>
<evidence type="ECO:0000313" key="20">
    <source>
        <dbReference type="RefSeq" id="XP_028029068.1"/>
    </source>
</evidence>
<feature type="disulfide bond" evidence="14">
    <location>
        <begin position="384"/>
        <end position="394"/>
    </location>
</feature>
<dbReference type="PROSITE" id="PS51120">
    <property type="entry name" value="LDLRB"/>
    <property type="match status" value="2"/>
</dbReference>
<feature type="chain" id="PRO_5026699515" description="Protein cueball" evidence="17">
    <location>
        <begin position="20"/>
        <end position="594"/>
    </location>
</feature>
<dbReference type="InterPro" id="IPR000033">
    <property type="entry name" value="LDLR_classB_rpt"/>
</dbReference>
<name>A0A6J2JIG8_BOMMA</name>
<evidence type="ECO:0000256" key="3">
    <source>
        <dbReference type="ARBA" id="ARBA00022536"/>
    </source>
</evidence>
<keyword evidence="8" id="KW-0896">Oogenesis</keyword>
<gene>
    <name evidence="20" type="primary">LOC114242197</name>
</gene>
<dbReference type="SUPFAM" id="SSF57196">
    <property type="entry name" value="EGF/Laminin"/>
    <property type="match status" value="2"/>
</dbReference>
<dbReference type="Gene3D" id="2.120.10.30">
    <property type="entry name" value="TolB, C-terminal domain"/>
    <property type="match status" value="1"/>
</dbReference>
<keyword evidence="6" id="KW-0221">Differentiation</keyword>
<protein>
    <recommendedName>
        <fullName evidence="13">Protein cueball</fullName>
    </recommendedName>
</protein>
<keyword evidence="9 16" id="KW-0472">Membrane</keyword>
<dbReference type="InterPro" id="IPR000742">
    <property type="entry name" value="EGF"/>
</dbReference>
<evidence type="ECO:0000256" key="17">
    <source>
        <dbReference type="SAM" id="SignalP"/>
    </source>
</evidence>
<keyword evidence="19" id="KW-1185">Reference proteome</keyword>
<evidence type="ECO:0000256" key="1">
    <source>
        <dbReference type="ARBA" id="ARBA00004251"/>
    </source>
</evidence>
<evidence type="ECO:0000256" key="13">
    <source>
        <dbReference type="ARBA" id="ARBA00040020"/>
    </source>
</evidence>
<evidence type="ECO:0000256" key="9">
    <source>
        <dbReference type="ARBA" id="ARBA00023136"/>
    </source>
</evidence>
<keyword evidence="10 14" id="KW-1015">Disulfide bond</keyword>
<evidence type="ECO:0000256" key="8">
    <source>
        <dbReference type="ARBA" id="ARBA00022943"/>
    </source>
</evidence>
<dbReference type="GO" id="GO:0048477">
    <property type="term" value="P:oogenesis"/>
    <property type="evidence" value="ECO:0007669"/>
    <property type="project" value="UniProtKB-KW"/>
</dbReference>
<evidence type="ECO:0000256" key="7">
    <source>
        <dbReference type="ARBA" id="ARBA00022871"/>
    </source>
</evidence>
<feature type="domain" description="EGF-like" evidence="18">
    <location>
        <begin position="380"/>
        <end position="416"/>
    </location>
</feature>
<accession>A0A6J2JIG8</accession>
<evidence type="ECO:0000256" key="14">
    <source>
        <dbReference type="PROSITE-ProRule" id="PRU00076"/>
    </source>
</evidence>
<dbReference type="GO" id="GO:0007283">
    <property type="term" value="P:spermatogenesis"/>
    <property type="evidence" value="ECO:0007669"/>
    <property type="project" value="UniProtKB-KW"/>
</dbReference>
<evidence type="ECO:0000256" key="2">
    <source>
        <dbReference type="ARBA" id="ARBA00022475"/>
    </source>
</evidence>
<comment type="subcellular location">
    <subcellularLocation>
        <location evidence="1">Cell membrane</location>
        <topology evidence="1">Single-pass type I membrane protein</topology>
    </subcellularLocation>
</comment>
<dbReference type="Proteomes" id="UP000504629">
    <property type="component" value="Unplaced"/>
</dbReference>
<evidence type="ECO:0000256" key="5">
    <source>
        <dbReference type="ARBA" id="ARBA00022737"/>
    </source>
</evidence>
<feature type="transmembrane region" description="Helical" evidence="16">
    <location>
        <begin position="494"/>
        <end position="516"/>
    </location>
</feature>
<evidence type="ECO:0000256" key="6">
    <source>
        <dbReference type="ARBA" id="ARBA00022782"/>
    </source>
</evidence>
<dbReference type="Pfam" id="PF00058">
    <property type="entry name" value="Ldl_recept_b"/>
    <property type="match status" value="1"/>
</dbReference>
<comment type="caution">
    <text evidence="14">Lacks conserved residue(s) required for the propagation of feature annotation.</text>
</comment>
<dbReference type="GO" id="GO:0017147">
    <property type="term" value="F:Wnt-protein binding"/>
    <property type="evidence" value="ECO:0007669"/>
    <property type="project" value="TreeGrafter"/>
</dbReference>
<dbReference type="CTD" id="38174"/>
<dbReference type="InterPro" id="IPR011042">
    <property type="entry name" value="6-blade_b-propeller_TolB-like"/>
</dbReference>
<evidence type="ECO:0000256" key="4">
    <source>
        <dbReference type="ARBA" id="ARBA00022729"/>
    </source>
</evidence>
<keyword evidence="4 17" id="KW-0732">Signal</keyword>
<dbReference type="Gene3D" id="2.10.25.10">
    <property type="entry name" value="Laminin"/>
    <property type="match status" value="2"/>
</dbReference>
<dbReference type="GO" id="GO:0060070">
    <property type="term" value="P:canonical Wnt signaling pathway"/>
    <property type="evidence" value="ECO:0007669"/>
    <property type="project" value="TreeGrafter"/>
</dbReference>
<feature type="disulfide bond" evidence="14">
    <location>
        <begin position="406"/>
        <end position="415"/>
    </location>
</feature>
<dbReference type="GO" id="GO:0005886">
    <property type="term" value="C:plasma membrane"/>
    <property type="evidence" value="ECO:0007669"/>
    <property type="project" value="UniProtKB-SubCell"/>
</dbReference>
<evidence type="ECO:0000259" key="18">
    <source>
        <dbReference type="PROSITE" id="PS50026"/>
    </source>
</evidence>
<evidence type="ECO:0000256" key="10">
    <source>
        <dbReference type="ARBA" id="ARBA00023157"/>
    </source>
</evidence>
<keyword evidence="16" id="KW-0812">Transmembrane</keyword>
<reference evidence="20" key="1">
    <citation type="submission" date="2025-08" db="UniProtKB">
        <authorList>
            <consortium name="RefSeq"/>
        </authorList>
    </citation>
    <scope>IDENTIFICATION</scope>
    <source>
        <tissue evidence="20">Silk gland</tissue>
    </source>
</reference>
<dbReference type="PROSITE" id="PS00022">
    <property type="entry name" value="EGF_1"/>
    <property type="match status" value="1"/>
</dbReference>
<evidence type="ECO:0000256" key="11">
    <source>
        <dbReference type="ARBA" id="ARBA00023180"/>
    </source>
</evidence>
<dbReference type="GO" id="GO:0042813">
    <property type="term" value="F:Wnt receptor activity"/>
    <property type="evidence" value="ECO:0007669"/>
    <property type="project" value="TreeGrafter"/>
</dbReference>
<keyword evidence="5" id="KW-0677">Repeat</keyword>
<dbReference type="PANTHER" id="PTHR46513">
    <property type="entry name" value="VITELLOGENIN RECEPTOR-LIKE PROTEIN-RELATED-RELATED"/>
    <property type="match status" value="1"/>
</dbReference>
<dbReference type="GeneID" id="114242197"/>
<dbReference type="PANTHER" id="PTHR46513:SF42">
    <property type="entry name" value="PROTEIN CUEBALL"/>
    <property type="match status" value="1"/>
</dbReference>